<organism evidence="1 2">
    <name type="scientific">Cupriavidus numazuensis</name>
    <dbReference type="NCBI Taxonomy" id="221992"/>
    <lineage>
        <taxon>Bacteria</taxon>
        <taxon>Pseudomonadati</taxon>
        <taxon>Pseudomonadota</taxon>
        <taxon>Betaproteobacteria</taxon>
        <taxon>Burkholderiales</taxon>
        <taxon>Burkholderiaceae</taxon>
        <taxon>Cupriavidus</taxon>
    </lineage>
</organism>
<reference evidence="1 2" key="1">
    <citation type="submission" date="2021-03" db="EMBL/GenBank/DDBJ databases">
        <authorList>
            <person name="Peeters C."/>
        </authorList>
    </citation>
    <scope>NUCLEOTIDE SEQUENCE [LARGE SCALE GENOMIC DNA]</scope>
    <source>
        <strain evidence="1 2">LMG 26411</strain>
    </source>
</reference>
<proteinExistence type="predicted"/>
<name>A0ABM8TTH3_9BURK</name>
<protein>
    <submittedName>
        <fullName evidence="1">Uncharacterized protein</fullName>
    </submittedName>
</protein>
<evidence type="ECO:0000313" key="1">
    <source>
        <dbReference type="EMBL" id="CAG2159759.1"/>
    </source>
</evidence>
<dbReference type="RefSeq" id="WP_211957728.1">
    <property type="nucleotide sequence ID" value="NZ_CAJPVI010000064.1"/>
</dbReference>
<evidence type="ECO:0000313" key="2">
    <source>
        <dbReference type="Proteomes" id="UP000672657"/>
    </source>
</evidence>
<dbReference type="EMBL" id="CAJPVI010000064">
    <property type="protein sequence ID" value="CAG2159759.1"/>
    <property type="molecule type" value="Genomic_DNA"/>
</dbReference>
<keyword evidence="2" id="KW-1185">Reference proteome</keyword>
<accession>A0ABM8TTH3</accession>
<gene>
    <name evidence="1" type="ORF">LMG26411_06955</name>
</gene>
<dbReference type="Proteomes" id="UP000672657">
    <property type="component" value="Unassembled WGS sequence"/>
</dbReference>
<sequence>MYVISIGSQRAETRTTLAGVLEHLNRDRAGRAVPRVEEIALRHIERGAIPVLRLKSGAFAVRPVGTARSILTLILEEIDRYIVRTDGRILRPQDMSRSAWGAVMAAGRLAHFPEEAIDLSQGDAGPLFRTADLFEETGQFGIAEFVRSEFHRRFGYGINGPLYAPNASPNGRHEIHVAYALLRGEKLRECVVNAYRESAEVGANDVSWLQPLIHVPALRGALAPAQLQGLCDAMRHARLEITSTNAPRLVAIMRGLPGDCSYVQVDDALFEHGILPALAEPLRKQPEGEASRPVSGLAARMHHLITQRQFHATMDKAKADREALLISQRRFDDIARRAVHTRVSTSFDWPNEVALAVLQRDIAKLLKVFDNPKDWNADSKRALRDELDVDLLQCSAAVRRRRLFELCGFSADEQREWEHQALAEKAQRNAERDLVEACQRAEAASWRIETGQVMNGREYVDFCIAEGFSEIVDLPRGGAREYRLRDPRKGCSRRLRAKDGTLSYARARLAQIATPLALAA</sequence>
<comment type="caution">
    <text evidence="1">The sequence shown here is derived from an EMBL/GenBank/DDBJ whole genome shotgun (WGS) entry which is preliminary data.</text>
</comment>